<dbReference type="AlphaFoldDB" id="A0A1F6TUU3"/>
<dbReference type="SUPFAM" id="SSF54862">
    <property type="entry name" value="4Fe-4S ferredoxins"/>
    <property type="match status" value="1"/>
</dbReference>
<evidence type="ECO:0000259" key="6">
    <source>
        <dbReference type="Pfam" id="PF02754"/>
    </source>
</evidence>
<evidence type="ECO:0000256" key="4">
    <source>
        <dbReference type="ARBA" id="ARBA00023004"/>
    </source>
</evidence>
<proteinExistence type="predicted"/>
<gene>
    <name evidence="7" type="ORF">A2151_00350</name>
</gene>
<evidence type="ECO:0000313" key="7">
    <source>
        <dbReference type="EMBL" id="OGI48856.1"/>
    </source>
</evidence>
<dbReference type="PANTHER" id="PTHR32479">
    <property type="entry name" value="GLYCOLATE OXIDASE IRON-SULFUR SUBUNIT"/>
    <property type="match status" value="1"/>
</dbReference>
<keyword evidence="4" id="KW-0408">Iron</keyword>
<sequence length="460" mass="51904">MAVTIKEQQEQREGGLEAPTRHALEWREPWFYDEEMLTEEIERVFDICHGCRRCVSLCNAFPTLFDLVDNSPTMELDGVDKADYRKVVDHCYLCDLCFMTKCPYVPPHHWNIDFPHLMLRAKAVRFKHGEVKARDRLLTSTDMVGRLAGIPVVVQAVNAANKSGAMRKVLEKTLGVHPDALLPEYHSDTLRKRAARRRPDLSACDAQAGGLVAVPAGRTRGGVALFATCYGNYNEPHIGEDLIAVYEHNGIPVRLAEKERCCGMPKLEVGDLEAVARAKEANIPVLARLVDEGWDIVAPVPSCVLMFRKELPLMFPDDPEVAKVARAMFDPFEYLWLRHKEGRLNTEFERPLGAISYHAPCHLRAQNIGLKTRDILNLVPDTRIDAIERCSGHDGTYAVKREFHEISMKIGRPVVNRVRQSDPDHYSSDCPMAGHQIENGLRSDKKPTHPMSLLRLAYGI</sequence>
<keyword evidence="2" id="KW-0479">Metal-binding</keyword>
<dbReference type="PANTHER" id="PTHR32479:SF19">
    <property type="entry name" value="ANAEROBIC GLYCEROL-3-PHOSPHATE DEHYDROGENASE SUBUNIT C"/>
    <property type="match status" value="1"/>
</dbReference>
<evidence type="ECO:0000256" key="1">
    <source>
        <dbReference type="ARBA" id="ARBA00022485"/>
    </source>
</evidence>
<dbReference type="Pfam" id="PF02754">
    <property type="entry name" value="CCG"/>
    <property type="match status" value="2"/>
</dbReference>
<keyword evidence="1" id="KW-0004">4Fe-4S</keyword>
<keyword evidence="5" id="KW-0411">Iron-sulfur</keyword>
<accession>A0A1F6TUU3</accession>
<dbReference type="GO" id="GO:0016491">
    <property type="term" value="F:oxidoreductase activity"/>
    <property type="evidence" value="ECO:0007669"/>
    <property type="project" value="UniProtKB-ARBA"/>
</dbReference>
<evidence type="ECO:0000256" key="5">
    <source>
        <dbReference type="ARBA" id="ARBA00023014"/>
    </source>
</evidence>
<keyword evidence="3" id="KW-0677">Repeat</keyword>
<evidence type="ECO:0000256" key="3">
    <source>
        <dbReference type="ARBA" id="ARBA00022737"/>
    </source>
</evidence>
<protein>
    <submittedName>
        <fullName evidence="7">Fe-S oxidoreductase</fullName>
    </submittedName>
</protein>
<dbReference type="InterPro" id="IPR004017">
    <property type="entry name" value="Cys_rich_dom"/>
</dbReference>
<feature type="domain" description="Cysteine-rich" evidence="6">
    <location>
        <begin position="223"/>
        <end position="308"/>
    </location>
</feature>
<dbReference type="Proteomes" id="UP000178885">
    <property type="component" value="Unassembled WGS sequence"/>
</dbReference>
<dbReference type="EMBL" id="MFSU01000017">
    <property type="protein sequence ID" value="OGI48856.1"/>
    <property type="molecule type" value="Genomic_DNA"/>
</dbReference>
<dbReference type="GO" id="GO:0046872">
    <property type="term" value="F:metal ion binding"/>
    <property type="evidence" value="ECO:0007669"/>
    <property type="project" value="UniProtKB-KW"/>
</dbReference>
<reference evidence="7 8" key="1">
    <citation type="journal article" date="2016" name="Nat. Commun.">
        <title>Thousands of microbial genomes shed light on interconnected biogeochemical processes in an aquifer system.</title>
        <authorList>
            <person name="Anantharaman K."/>
            <person name="Brown C.T."/>
            <person name="Hug L.A."/>
            <person name="Sharon I."/>
            <person name="Castelle C.J."/>
            <person name="Probst A.J."/>
            <person name="Thomas B.C."/>
            <person name="Singh A."/>
            <person name="Wilkins M.J."/>
            <person name="Karaoz U."/>
            <person name="Brodie E.L."/>
            <person name="Williams K.H."/>
            <person name="Hubbard S.S."/>
            <person name="Banfield J.F."/>
        </authorList>
    </citation>
    <scope>NUCLEOTIDE SEQUENCE [LARGE SCALE GENOMIC DNA]</scope>
</reference>
<dbReference type="GO" id="GO:0051539">
    <property type="term" value="F:4 iron, 4 sulfur cluster binding"/>
    <property type="evidence" value="ECO:0007669"/>
    <property type="project" value="UniProtKB-KW"/>
</dbReference>
<comment type="caution">
    <text evidence="7">The sequence shown here is derived from an EMBL/GenBank/DDBJ whole genome shotgun (WGS) entry which is preliminary data.</text>
</comment>
<evidence type="ECO:0000256" key="2">
    <source>
        <dbReference type="ARBA" id="ARBA00022723"/>
    </source>
</evidence>
<feature type="domain" description="Cysteine-rich" evidence="6">
    <location>
        <begin position="356"/>
        <end position="432"/>
    </location>
</feature>
<evidence type="ECO:0000313" key="8">
    <source>
        <dbReference type="Proteomes" id="UP000178885"/>
    </source>
</evidence>
<dbReference type="STRING" id="1817760.A2151_00350"/>
<organism evidence="7 8">
    <name type="scientific">Candidatus Muproteobacteria bacterium RBG_16_65_34</name>
    <dbReference type="NCBI Taxonomy" id="1817760"/>
    <lineage>
        <taxon>Bacteria</taxon>
        <taxon>Pseudomonadati</taxon>
        <taxon>Pseudomonadota</taxon>
        <taxon>Candidatus Muproteobacteria</taxon>
    </lineage>
</organism>
<name>A0A1F6TUU3_9PROT</name>